<evidence type="ECO:0000313" key="1">
    <source>
        <dbReference type="EMBL" id="KAH6946976.1"/>
    </source>
</evidence>
<name>A0ACB7TL76_HYAAI</name>
<reference evidence="1" key="1">
    <citation type="submission" date="2020-05" db="EMBL/GenBank/DDBJ databases">
        <title>Large-scale comparative analyses of tick genomes elucidate their genetic diversity and vector capacities.</title>
        <authorList>
            <person name="Jia N."/>
            <person name="Wang J."/>
            <person name="Shi W."/>
            <person name="Du L."/>
            <person name="Sun Y."/>
            <person name="Zhan W."/>
            <person name="Jiang J."/>
            <person name="Wang Q."/>
            <person name="Zhang B."/>
            <person name="Ji P."/>
            <person name="Sakyi L.B."/>
            <person name="Cui X."/>
            <person name="Yuan T."/>
            <person name="Jiang B."/>
            <person name="Yang W."/>
            <person name="Lam T.T.-Y."/>
            <person name="Chang Q."/>
            <person name="Ding S."/>
            <person name="Wang X."/>
            <person name="Zhu J."/>
            <person name="Ruan X."/>
            <person name="Zhao L."/>
            <person name="Wei J."/>
            <person name="Que T."/>
            <person name="Du C."/>
            <person name="Cheng J."/>
            <person name="Dai P."/>
            <person name="Han X."/>
            <person name="Huang E."/>
            <person name="Gao Y."/>
            <person name="Liu J."/>
            <person name="Shao H."/>
            <person name="Ye R."/>
            <person name="Li L."/>
            <person name="Wei W."/>
            <person name="Wang X."/>
            <person name="Wang C."/>
            <person name="Yang T."/>
            <person name="Huo Q."/>
            <person name="Li W."/>
            <person name="Guo W."/>
            <person name="Chen H."/>
            <person name="Zhou L."/>
            <person name="Ni X."/>
            <person name="Tian J."/>
            <person name="Zhou Y."/>
            <person name="Sheng Y."/>
            <person name="Liu T."/>
            <person name="Pan Y."/>
            <person name="Xia L."/>
            <person name="Li J."/>
            <person name="Zhao F."/>
            <person name="Cao W."/>
        </authorList>
    </citation>
    <scope>NUCLEOTIDE SEQUENCE</scope>
    <source>
        <strain evidence="1">Hyas-2018</strain>
    </source>
</reference>
<protein>
    <submittedName>
        <fullName evidence="1">Uncharacterized protein</fullName>
    </submittedName>
</protein>
<keyword evidence="2" id="KW-1185">Reference proteome</keyword>
<dbReference type="EMBL" id="CM023481">
    <property type="protein sequence ID" value="KAH6946976.1"/>
    <property type="molecule type" value="Genomic_DNA"/>
</dbReference>
<comment type="caution">
    <text evidence="1">The sequence shown here is derived from an EMBL/GenBank/DDBJ whole genome shotgun (WGS) entry which is preliminary data.</text>
</comment>
<sequence length="110" mass="11991">MGQLQDENYIADVVPTTSQSDSNKENDDGPLPASSEVINALALVRRYCVNMEDCGLSCSDSLDNVEACVLSQAANSLKQKKIQDYFVPKWGTQQNVFGNGVFNIRGFNPG</sequence>
<dbReference type="Proteomes" id="UP000821845">
    <property type="component" value="Chromosome 1"/>
</dbReference>
<gene>
    <name evidence="1" type="ORF">HPB50_016399</name>
</gene>
<accession>A0ACB7TL76</accession>
<organism evidence="1 2">
    <name type="scientific">Hyalomma asiaticum</name>
    <name type="common">Tick</name>
    <dbReference type="NCBI Taxonomy" id="266040"/>
    <lineage>
        <taxon>Eukaryota</taxon>
        <taxon>Metazoa</taxon>
        <taxon>Ecdysozoa</taxon>
        <taxon>Arthropoda</taxon>
        <taxon>Chelicerata</taxon>
        <taxon>Arachnida</taxon>
        <taxon>Acari</taxon>
        <taxon>Parasitiformes</taxon>
        <taxon>Ixodida</taxon>
        <taxon>Ixodoidea</taxon>
        <taxon>Ixodidae</taxon>
        <taxon>Hyalomminae</taxon>
        <taxon>Hyalomma</taxon>
    </lineage>
</organism>
<proteinExistence type="predicted"/>
<evidence type="ECO:0000313" key="2">
    <source>
        <dbReference type="Proteomes" id="UP000821845"/>
    </source>
</evidence>